<dbReference type="Proteomes" id="UP000032304">
    <property type="component" value="Chromosome 1"/>
</dbReference>
<reference evidence="1 2" key="1">
    <citation type="journal article" date="2012" name="Nature">
        <title>Repeated polyploidization of Gossypium genomes and the evolution of spinnable cotton fibres.</title>
        <authorList>
            <person name="Paterson A.H."/>
            <person name="Wendel J.F."/>
            <person name="Gundlach H."/>
            <person name="Guo H."/>
            <person name="Jenkins J."/>
            <person name="Jin D."/>
            <person name="Llewellyn D."/>
            <person name="Showmaker K.C."/>
            <person name="Shu S."/>
            <person name="Udall J."/>
            <person name="Yoo M.J."/>
            <person name="Byers R."/>
            <person name="Chen W."/>
            <person name="Doron-Faigenboim A."/>
            <person name="Duke M.V."/>
            <person name="Gong L."/>
            <person name="Grimwood J."/>
            <person name="Grover C."/>
            <person name="Grupp K."/>
            <person name="Hu G."/>
            <person name="Lee T.H."/>
            <person name="Li J."/>
            <person name="Lin L."/>
            <person name="Liu T."/>
            <person name="Marler B.S."/>
            <person name="Page J.T."/>
            <person name="Roberts A.W."/>
            <person name="Romanel E."/>
            <person name="Sanders W.S."/>
            <person name="Szadkowski E."/>
            <person name="Tan X."/>
            <person name="Tang H."/>
            <person name="Xu C."/>
            <person name="Wang J."/>
            <person name="Wang Z."/>
            <person name="Zhang D."/>
            <person name="Zhang L."/>
            <person name="Ashrafi H."/>
            <person name="Bedon F."/>
            <person name="Bowers J.E."/>
            <person name="Brubaker C.L."/>
            <person name="Chee P.W."/>
            <person name="Das S."/>
            <person name="Gingle A.R."/>
            <person name="Haigler C.H."/>
            <person name="Harker D."/>
            <person name="Hoffmann L.V."/>
            <person name="Hovav R."/>
            <person name="Jones D.C."/>
            <person name="Lemke C."/>
            <person name="Mansoor S."/>
            <person name="ur Rahman M."/>
            <person name="Rainville L.N."/>
            <person name="Rambani A."/>
            <person name="Reddy U.K."/>
            <person name="Rong J.K."/>
            <person name="Saranga Y."/>
            <person name="Scheffler B.E."/>
            <person name="Scheffler J.A."/>
            <person name="Stelly D.M."/>
            <person name="Triplett B.A."/>
            <person name="Van Deynze A."/>
            <person name="Vaslin M.F."/>
            <person name="Waghmare V.N."/>
            <person name="Walford S.A."/>
            <person name="Wright R.J."/>
            <person name="Zaki E.A."/>
            <person name="Zhang T."/>
            <person name="Dennis E.S."/>
            <person name="Mayer K.F."/>
            <person name="Peterson D.G."/>
            <person name="Rokhsar D.S."/>
            <person name="Wang X."/>
            <person name="Schmutz J."/>
        </authorList>
    </citation>
    <scope>NUCLEOTIDE SEQUENCE [LARGE SCALE GENOMIC DNA]</scope>
</reference>
<gene>
    <name evidence="1" type="ORF">B456_001G163600</name>
</gene>
<sequence>MILILLPISLMKRIRLEIGIRIRYLGLMRMSYFGLLRVRNPLFRDKLDMLVRPRLLRMMPVQCMIHRILFILFSVRCSSANERTADSKVPSSDLGAFERAASANDSTDTTQKFPTWKEMGFLRKGVGNHRRTSNLTVLSNLEPTTLHIPYCYRRHEYQLDYGTRTPEIGELLTAP</sequence>
<dbReference type="AlphaFoldDB" id="A0A0D2PSE2"/>
<dbReference type="Gramene" id="KJB09769">
    <property type="protein sequence ID" value="KJB09769"/>
    <property type="gene ID" value="B456_001G163600"/>
</dbReference>
<keyword evidence="2" id="KW-1185">Reference proteome</keyword>
<dbReference type="EMBL" id="CM001740">
    <property type="protein sequence ID" value="KJB09769.1"/>
    <property type="molecule type" value="Genomic_DNA"/>
</dbReference>
<organism evidence="1 2">
    <name type="scientific">Gossypium raimondii</name>
    <name type="common">Peruvian cotton</name>
    <name type="synonym">Gossypium klotzschianum subsp. raimondii</name>
    <dbReference type="NCBI Taxonomy" id="29730"/>
    <lineage>
        <taxon>Eukaryota</taxon>
        <taxon>Viridiplantae</taxon>
        <taxon>Streptophyta</taxon>
        <taxon>Embryophyta</taxon>
        <taxon>Tracheophyta</taxon>
        <taxon>Spermatophyta</taxon>
        <taxon>Magnoliopsida</taxon>
        <taxon>eudicotyledons</taxon>
        <taxon>Gunneridae</taxon>
        <taxon>Pentapetalae</taxon>
        <taxon>rosids</taxon>
        <taxon>malvids</taxon>
        <taxon>Malvales</taxon>
        <taxon>Malvaceae</taxon>
        <taxon>Malvoideae</taxon>
        <taxon>Gossypium</taxon>
    </lineage>
</organism>
<name>A0A0D2PSE2_GOSRA</name>
<evidence type="ECO:0000313" key="2">
    <source>
        <dbReference type="Proteomes" id="UP000032304"/>
    </source>
</evidence>
<accession>A0A0D2PSE2</accession>
<protein>
    <submittedName>
        <fullName evidence="1">Uncharacterized protein</fullName>
    </submittedName>
</protein>
<evidence type="ECO:0000313" key="1">
    <source>
        <dbReference type="EMBL" id="KJB09769.1"/>
    </source>
</evidence>
<proteinExistence type="predicted"/>